<dbReference type="PROSITE" id="PS00059">
    <property type="entry name" value="ADH_ZINC"/>
    <property type="match status" value="1"/>
</dbReference>
<dbReference type="InterPro" id="IPR002328">
    <property type="entry name" value="ADH_Zn_CS"/>
</dbReference>
<dbReference type="OrthoDB" id="3941538at2759"/>
<evidence type="ECO:0000256" key="3">
    <source>
        <dbReference type="ARBA" id="ARBA00023002"/>
    </source>
</evidence>
<keyword evidence="1 4" id="KW-0479">Metal-binding</keyword>
<dbReference type="InterPro" id="IPR036291">
    <property type="entry name" value="NAD(P)-bd_dom_sf"/>
</dbReference>
<dbReference type="SMART" id="SM00829">
    <property type="entry name" value="PKS_ER"/>
    <property type="match status" value="1"/>
</dbReference>
<dbReference type="Pfam" id="PF08240">
    <property type="entry name" value="ADH_N"/>
    <property type="match status" value="1"/>
</dbReference>
<proteinExistence type="inferred from homology"/>
<evidence type="ECO:0000256" key="4">
    <source>
        <dbReference type="RuleBase" id="RU361277"/>
    </source>
</evidence>
<sequence>MEAINFTAKTKKLELVRVPVPVITQPDQVLIKVAYSGICGTDLHIIQGEFPCNEKNSFTLGHEFSGTVVDVGADVKIFKKGDNVSVDPNNGCNSCDFCHSGQPHFCPVGGILNTVGIYRNGGWAEYCLVSLTQVHRIPNNVSLEQAALTEPLSCLAHGFDIISPVTVGQKILITGAGIIGNLWVCNLHLQGHRDVTVSEPNLKRLEMLGKLNTGFKLLTPDELKKNQKADPNYKFDVVIDCSGFPPAIEHAVTLLRRGGKLCIFGVAPPHAEIKIKPFDVYMNELKIFGVLINPFCFPKSLGLIEAMGDRYLNFENLGIKTFSLRQYQDAIEMLKSGTIAKAIFKL</sequence>
<dbReference type="EMBL" id="OU900095">
    <property type="protein sequence ID" value="CAH1168720.1"/>
    <property type="molecule type" value="Genomic_DNA"/>
</dbReference>
<protein>
    <recommendedName>
        <fullName evidence="5">Enoyl reductase (ER) domain-containing protein</fullName>
    </recommendedName>
</protein>
<evidence type="ECO:0000313" key="7">
    <source>
        <dbReference type="Proteomes" id="UP001153712"/>
    </source>
</evidence>
<dbReference type="InterPro" id="IPR013149">
    <property type="entry name" value="ADH-like_C"/>
</dbReference>
<dbReference type="AlphaFoldDB" id="A0A9P0DU75"/>
<gene>
    <name evidence="6" type="ORF">PHYEVI_LOCUS5304</name>
</gene>
<feature type="domain" description="Enoyl reductase (ER)" evidence="5">
    <location>
        <begin position="9"/>
        <end position="344"/>
    </location>
</feature>
<name>A0A9P0DU75_PHYSR</name>
<dbReference type="Gene3D" id="3.40.50.720">
    <property type="entry name" value="NAD(P)-binding Rossmann-like Domain"/>
    <property type="match status" value="1"/>
</dbReference>
<keyword evidence="3" id="KW-0560">Oxidoreductase</keyword>
<reference evidence="6" key="1">
    <citation type="submission" date="2022-01" db="EMBL/GenBank/DDBJ databases">
        <authorList>
            <person name="King R."/>
        </authorList>
    </citation>
    <scope>NUCLEOTIDE SEQUENCE</scope>
</reference>
<dbReference type="Gene3D" id="3.90.180.10">
    <property type="entry name" value="Medium-chain alcohol dehydrogenases, catalytic domain"/>
    <property type="match status" value="1"/>
</dbReference>
<dbReference type="PANTHER" id="PTHR43401:SF2">
    <property type="entry name" value="L-THREONINE 3-DEHYDROGENASE"/>
    <property type="match status" value="1"/>
</dbReference>
<dbReference type="GO" id="GO:0016491">
    <property type="term" value="F:oxidoreductase activity"/>
    <property type="evidence" value="ECO:0007669"/>
    <property type="project" value="UniProtKB-KW"/>
</dbReference>
<dbReference type="PANTHER" id="PTHR43401">
    <property type="entry name" value="L-THREONINE 3-DEHYDROGENASE"/>
    <property type="match status" value="1"/>
</dbReference>
<dbReference type="InterPro" id="IPR020843">
    <property type="entry name" value="ER"/>
</dbReference>
<dbReference type="SUPFAM" id="SSF50129">
    <property type="entry name" value="GroES-like"/>
    <property type="match status" value="1"/>
</dbReference>
<evidence type="ECO:0000256" key="1">
    <source>
        <dbReference type="ARBA" id="ARBA00022723"/>
    </source>
</evidence>
<comment type="cofactor">
    <cofactor evidence="4">
        <name>Zn(2+)</name>
        <dbReference type="ChEBI" id="CHEBI:29105"/>
    </cofactor>
</comment>
<dbReference type="InterPro" id="IPR011032">
    <property type="entry name" value="GroES-like_sf"/>
</dbReference>
<keyword evidence="2 4" id="KW-0862">Zinc</keyword>
<organism evidence="6 7">
    <name type="scientific">Phyllotreta striolata</name>
    <name type="common">Striped flea beetle</name>
    <name type="synonym">Crioceris striolata</name>
    <dbReference type="NCBI Taxonomy" id="444603"/>
    <lineage>
        <taxon>Eukaryota</taxon>
        <taxon>Metazoa</taxon>
        <taxon>Ecdysozoa</taxon>
        <taxon>Arthropoda</taxon>
        <taxon>Hexapoda</taxon>
        <taxon>Insecta</taxon>
        <taxon>Pterygota</taxon>
        <taxon>Neoptera</taxon>
        <taxon>Endopterygota</taxon>
        <taxon>Coleoptera</taxon>
        <taxon>Polyphaga</taxon>
        <taxon>Cucujiformia</taxon>
        <taxon>Chrysomeloidea</taxon>
        <taxon>Chrysomelidae</taxon>
        <taxon>Galerucinae</taxon>
        <taxon>Alticini</taxon>
        <taxon>Phyllotreta</taxon>
    </lineage>
</organism>
<dbReference type="Pfam" id="PF00107">
    <property type="entry name" value="ADH_zinc_N"/>
    <property type="match status" value="1"/>
</dbReference>
<dbReference type="InterPro" id="IPR013154">
    <property type="entry name" value="ADH-like_N"/>
</dbReference>
<evidence type="ECO:0000259" key="5">
    <source>
        <dbReference type="SMART" id="SM00829"/>
    </source>
</evidence>
<dbReference type="GO" id="GO:0008270">
    <property type="term" value="F:zinc ion binding"/>
    <property type="evidence" value="ECO:0007669"/>
    <property type="project" value="InterPro"/>
</dbReference>
<accession>A0A9P0DU75</accession>
<evidence type="ECO:0000256" key="2">
    <source>
        <dbReference type="ARBA" id="ARBA00022833"/>
    </source>
</evidence>
<dbReference type="Proteomes" id="UP001153712">
    <property type="component" value="Chromosome 2"/>
</dbReference>
<dbReference type="InterPro" id="IPR050129">
    <property type="entry name" value="Zn_alcohol_dh"/>
</dbReference>
<keyword evidence="7" id="KW-1185">Reference proteome</keyword>
<evidence type="ECO:0000313" key="6">
    <source>
        <dbReference type="EMBL" id="CAH1168720.1"/>
    </source>
</evidence>
<dbReference type="SUPFAM" id="SSF51735">
    <property type="entry name" value="NAD(P)-binding Rossmann-fold domains"/>
    <property type="match status" value="1"/>
</dbReference>
<comment type="similarity">
    <text evidence="4">Belongs to the zinc-containing alcohol dehydrogenase family.</text>
</comment>